<accession>A0A8B8GRH3</accession>
<dbReference type="RefSeq" id="XP_025425693.1">
    <property type="nucleotide sequence ID" value="XM_025569908.1"/>
</dbReference>
<evidence type="ECO:0000313" key="3">
    <source>
        <dbReference type="Proteomes" id="UP000694846"/>
    </source>
</evidence>
<dbReference type="AlphaFoldDB" id="A0A8B8GRH3"/>
<proteinExistence type="predicted"/>
<evidence type="ECO:0000256" key="1">
    <source>
        <dbReference type="SAM" id="Coils"/>
    </source>
</evidence>
<keyword evidence="1" id="KW-0175">Coiled coil</keyword>
<organism evidence="3 4">
    <name type="scientific">Sipha flava</name>
    <name type="common">yellow sugarcane aphid</name>
    <dbReference type="NCBI Taxonomy" id="143950"/>
    <lineage>
        <taxon>Eukaryota</taxon>
        <taxon>Metazoa</taxon>
        <taxon>Ecdysozoa</taxon>
        <taxon>Arthropoda</taxon>
        <taxon>Hexapoda</taxon>
        <taxon>Insecta</taxon>
        <taxon>Pterygota</taxon>
        <taxon>Neoptera</taxon>
        <taxon>Paraneoptera</taxon>
        <taxon>Hemiptera</taxon>
        <taxon>Sternorrhyncha</taxon>
        <taxon>Aphidomorpha</taxon>
        <taxon>Aphidoidea</taxon>
        <taxon>Aphididae</taxon>
        <taxon>Sipha</taxon>
    </lineage>
</organism>
<name>A0A8B8GRH3_9HEMI</name>
<keyword evidence="3" id="KW-1185">Reference proteome</keyword>
<dbReference type="GeneID" id="112694442"/>
<dbReference type="Pfam" id="PF14846">
    <property type="entry name" value="DUF4485"/>
    <property type="match status" value="1"/>
</dbReference>
<evidence type="ECO:0000259" key="2">
    <source>
        <dbReference type="Pfam" id="PF14846"/>
    </source>
</evidence>
<evidence type="ECO:0000313" key="4">
    <source>
        <dbReference type="RefSeq" id="XP_025425693.1"/>
    </source>
</evidence>
<dbReference type="OrthoDB" id="6623662at2759"/>
<feature type="domain" description="DUF4485" evidence="2">
    <location>
        <begin position="14"/>
        <end position="91"/>
    </location>
</feature>
<dbReference type="InterPro" id="IPR027831">
    <property type="entry name" value="DUF4485"/>
</dbReference>
<gene>
    <name evidence="4" type="primary">LOC112694442</name>
</gene>
<protein>
    <submittedName>
        <fullName evidence="4">Uncharacterized protein LOC112694442</fullName>
    </submittedName>
</protein>
<dbReference type="Proteomes" id="UP000694846">
    <property type="component" value="Unplaced"/>
</dbReference>
<reference evidence="4" key="1">
    <citation type="submission" date="2025-08" db="UniProtKB">
        <authorList>
            <consortium name="RefSeq"/>
        </authorList>
    </citation>
    <scope>IDENTIFICATION</scope>
    <source>
        <tissue evidence="4">Whole body</tissue>
    </source>
</reference>
<feature type="coiled-coil region" evidence="1">
    <location>
        <begin position="452"/>
        <end position="507"/>
    </location>
</feature>
<sequence length="538" mass="62072">MATGEPLGVDEKVNEDYLFFLEYFKESFDGLKSEAEKEICNKWLTKLTNESYDTTAEKQARNIYLSQLILNMDERKLSAPFTSAPSSHPLSLDGVFKHITAKPCVELENERTVNENKENWTKFVHNRELEMVDMNHVSNDSRTYIAIQSLPAAGGMFAYVAVTMEGSTACGWVNACGQRISPPVVKPLDLRVEMSNDQAEPELEDKAYRITAEVRSILSQRKTPEARMLAYQFFKRVYSSIEQEMLGEQDPNSTACRDPYVEKLLDKLIEDSSNTCEKFNPNLFKRIKLLSMLKRKVKNILQDIEVRDKKIAKIEFDATSPLFTLTTPASTCSNAMTEMLWQGTLIDKPTSKVAETLAKTYPVCLVKMLFALLARERRKIINRLQEKHEKLIVAMKRDLQNEIKQGIMDYKVARLEWVNVMRIVVHYNRLKAALTEKDIGGTSDSTKSDYLQETIRKEIEDTRKRLNKANKKIEMLQDDICELNKNLHEVTEKMELEQLQAAEQLREFHSEVCSEQASILERTKMIEDLEKMWKESKK</sequence>